<accession>A0A9P5WYR1</accession>
<dbReference type="OrthoDB" id="250329at2759"/>
<keyword evidence="3" id="KW-1185">Reference proteome</keyword>
<comment type="caution">
    <text evidence="2">The sequence shown here is derived from an EMBL/GenBank/DDBJ whole genome shotgun (WGS) entry which is preliminary data.</text>
</comment>
<organism evidence="2 3">
    <name type="scientific">Macrolepiota fuliginosa MF-IS2</name>
    <dbReference type="NCBI Taxonomy" id="1400762"/>
    <lineage>
        <taxon>Eukaryota</taxon>
        <taxon>Fungi</taxon>
        <taxon>Dikarya</taxon>
        <taxon>Basidiomycota</taxon>
        <taxon>Agaricomycotina</taxon>
        <taxon>Agaricomycetes</taxon>
        <taxon>Agaricomycetidae</taxon>
        <taxon>Agaricales</taxon>
        <taxon>Agaricineae</taxon>
        <taxon>Agaricaceae</taxon>
        <taxon>Macrolepiota</taxon>
    </lineage>
</organism>
<name>A0A9P5WYR1_9AGAR</name>
<evidence type="ECO:0000313" key="2">
    <source>
        <dbReference type="EMBL" id="KAF9440957.1"/>
    </source>
</evidence>
<proteinExistence type="predicted"/>
<gene>
    <name evidence="2" type="ORF">P691DRAFT_40483</name>
</gene>
<evidence type="ECO:0000259" key="1">
    <source>
        <dbReference type="Pfam" id="PF12731"/>
    </source>
</evidence>
<dbReference type="InterPro" id="IPR024333">
    <property type="entry name" value="Mating-type_A-alpha/beta_1_N"/>
</dbReference>
<feature type="non-terminal residue" evidence="2">
    <location>
        <position position="137"/>
    </location>
</feature>
<dbReference type="Proteomes" id="UP000807342">
    <property type="component" value="Unassembled WGS sequence"/>
</dbReference>
<dbReference type="AlphaFoldDB" id="A0A9P5WYR1"/>
<dbReference type="Pfam" id="PF12731">
    <property type="entry name" value="Mating_N"/>
    <property type="match status" value="1"/>
</dbReference>
<evidence type="ECO:0000313" key="3">
    <source>
        <dbReference type="Proteomes" id="UP000807342"/>
    </source>
</evidence>
<feature type="domain" description="Mating-type protein A-alpha/beta 1 N-terminal" evidence="1">
    <location>
        <begin position="9"/>
        <end position="88"/>
    </location>
</feature>
<reference evidence="2" key="1">
    <citation type="submission" date="2020-11" db="EMBL/GenBank/DDBJ databases">
        <authorList>
            <consortium name="DOE Joint Genome Institute"/>
            <person name="Ahrendt S."/>
            <person name="Riley R."/>
            <person name="Andreopoulos W."/>
            <person name="Labutti K."/>
            <person name="Pangilinan J."/>
            <person name="Ruiz-Duenas F.J."/>
            <person name="Barrasa J.M."/>
            <person name="Sanchez-Garcia M."/>
            <person name="Camarero S."/>
            <person name="Miyauchi S."/>
            <person name="Serrano A."/>
            <person name="Linde D."/>
            <person name="Babiker R."/>
            <person name="Drula E."/>
            <person name="Ayuso-Fernandez I."/>
            <person name="Pacheco R."/>
            <person name="Padilla G."/>
            <person name="Ferreira P."/>
            <person name="Barriuso J."/>
            <person name="Kellner H."/>
            <person name="Castanera R."/>
            <person name="Alfaro M."/>
            <person name="Ramirez L."/>
            <person name="Pisabarro A.G."/>
            <person name="Kuo A."/>
            <person name="Tritt A."/>
            <person name="Lipzen A."/>
            <person name="He G."/>
            <person name="Yan M."/>
            <person name="Ng V."/>
            <person name="Cullen D."/>
            <person name="Martin F."/>
            <person name="Rosso M.-N."/>
            <person name="Henrissat B."/>
            <person name="Hibbett D."/>
            <person name="Martinez A.T."/>
            <person name="Grigoriev I.V."/>
        </authorList>
    </citation>
    <scope>NUCLEOTIDE SEQUENCE</scope>
    <source>
        <strain evidence="2">MF-IS2</strain>
    </source>
</reference>
<dbReference type="EMBL" id="MU152145">
    <property type="protein sequence ID" value="KAF9440957.1"/>
    <property type="molecule type" value="Genomic_DNA"/>
</dbReference>
<protein>
    <recommendedName>
        <fullName evidence="1">Mating-type protein A-alpha/beta 1 N-terminal domain-containing protein</fullName>
    </recommendedName>
</protein>
<sequence>MMSRFCLDENTVRIRIQQFEDDFLDSVDVGEDSLKEFSDRWAEFVDTISPLSYSPETVQLLHGISKMISLFRETLVNLGEVAQEIEKDMFDHVGHVDSSGAAVPTHRDVSSAAEWMAQNFFNPYPSAAVRDDISRRA</sequence>